<dbReference type="Gene3D" id="1.25.40.20">
    <property type="entry name" value="Ankyrin repeat-containing domain"/>
    <property type="match status" value="1"/>
</dbReference>
<keyword evidence="1" id="KW-0040">ANK repeat</keyword>
<dbReference type="PROSITE" id="PS50297">
    <property type="entry name" value="ANK_REP_REGION"/>
    <property type="match status" value="2"/>
</dbReference>
<dbReference type="STRING" id="1051890.A0A3N4LIG6"/>
<evidence type="ECO:0000313" key="2">
    <source>
        <dbReference type="EMBL" id="RPB21249.1"/>
    </source>
</evidence>
<accession>A0A3N4LIG6</accession>
<dbReference type="OrthoDB" id="539213at2759"/>
<dbReference type="InParanoid" id="A0A3N4LIG6"/>
<dbReference type="InterPro" id="IPR002110">
    <property type="entry name" value="Ankyrin_rpt"/>
</dbReference>
<dbReference type="AlphaFoldDB" id="A0A3N4LIG6"/>
<dbReference type="EMBL" id="ML121561">
    <property type="protein sequence ID" value="RPB21249.1"/>
    <property type="molecule type" value="Genomic_DNA"/>
</dbReference>
<dbReference type="InterPro" id="IPR036770">
    <property type="entry name" value="Ankyrin_rpt-contain_sf"/>
</dbReference>
<protein>
    <submittedName>
        <fullName evidence="2">Ankyrin</fullName>
    </submittedName>
</protein>
<name>A0A3N4LIG6_9PEZI</name>
<organism evidence="2 3">
    <name type="scientific">Terfezia boudieri ATCC MYA-4762</name>
    <dbReference type="NCBI Taxonomy" id="1051890"/>
    <lineage>
        <taxon>Eukaryota</taxon>
        <taxon>Fungi</taxon>
        <taxon>Dikarya</taxon>
        <taxon>Ascomycota</taxon>
        <taxon>Pezizomycotina</taxon>
        <taxon>Pezizomycetes</taxon>
        <taxon>Pezizales</taxon>
        <taxon>Pezizaceae</taxon>
        <taxon>Terfezia</taxon>
    </lineage>
</organism>
<dbReference type="Pfam" id="PF12796">
    <property type="entry name" value="Ank_2"/>
    <property type="match status" value="1"/>
</dbReference>
<feature type="non-terminal residue" evidence="2">
    <location>
        <position position="1"/>
    </location>
</feature>
<reference evidence="2 3" key="1">
    <citation type="journal article" date="2018" name="Nat. Ecol. Evol.">
        <title>Pezizomycetes genomes reveal the molecular basis of ectomycorrhizal truffle lifestyle.</title>
        <authorList>
            <person name="Murat C."/>
            <person name="Payen T."/>
            <person name="Noel B."/>
            <person name="Kuo A."/>
            <person name="Morin E."/>
            <person name="Chen J."/>
            <person name="Kohler A."/>
            <person name="Krizsan K."/>
            <person name="Balestrini R."/>
            <person name="Da Silva C."/>
            <person name="Montanini B."/>
            <person name="Hainaut M."/>
            <person name="Levati E."/>
            <person name="Barry K.W."/>
            <person name="Belfiori B."/>
            <person name="Cichocki N."/>
            <person name="Clum A."/>
            <person name="Dockter R.B."/>
            <person name="Fauchery L."/>
            <person name="Guy J."/>
            <person name="Iotti M."/>
            <person name="Le Tacon F."/>
            <person name="Lindquist E.A."/>
            <person name="Lipzen A."/>
            <person name="Malagnac F."/>
            <person name="Mello A."/>
            <person name="Molinier V."/>
            <person name="Miyauchi S."/>
            <person name="Poulain J."/>
            <person name="Riccioni C."/>
            <person name="Rubini A."/>
            <person name="Sitrit Y."/>
            <person name="Splivallo R."/>
            <person name="Traeger S."/>
            <person name="Wang M."/>
            <person name="Zifcakova L."/>
            <person name="Wipf D."/>
            <person name="Zambonelli A."/>
            <person name="Paolocci F."/>
            <person name="Nowrousian M."/>
            <person name="Ottonello S."/>
            <person name="Baldrian P."/>
            <person name="Spatafora J.W."/>
            <person name="Henrissat B."/>
            <person name="Nagy L.G."/>
            <person name="Aury J.M."/>
            <person name="Wincker P."/>
            <person name="Grigoriev I.V."/>
            <person name="Bonfante P."/>
            <person name="Martin F.M."/>
        </authorList>
    </citation>
    <scope>NUCLEOTIDE SEQUENCE [LARGE SCALE GENOMIC DNA]</scope>
    <source>
        <strain evidence="2 3">ATCC MYA-4762</strain>
    </source>
</reference>
<feature type="repeat" description="ANK" evidence="1">
    <location>
        <begin position="1"/>
        <end position="30"/>
    </location>
</feature>
<sequence length="59" mass="6103">TALYSAAYSGHADVVRLLLEKGANIEATRSDDGATALDSAAYSGHADVVRLLLEKGANI</sequence>
<dbReference type="InterPro" id="IPR039323">
    <property type="entry name" value="ANKRD_45/46/60"/>
</dbReference>
<feature type="non-terminal residue" evidence="2">
    <location>
        <position position="59"/>
    </location>
</feature>
<evidence type="ECO:0000256" key="1">
    <source>
        <dbReference type="PROSITE-ProRule" id="PRU00023"/>
    </source>
</evidence>
<evidence type="ECO:0000313" key="3">
    <source>
        <dbReference type="Proteomes" id="UP000267821"/>
    </source>
</evidence>
<dbReference type="Proteomes" id="UP000267821">
    <property type="component" value="Unassembled WGS sequence"/>
</dbReference>
<dbReference type="SUPFAM" id="SSF48403">
    <property type="entry name" value="Ankyrin repeat"/>
    <property type="match status" value="1"/>
</dbReference>
<gene>
    <name evidence="2" type="ORF">L211DRAFT_772636</name>
</gene>
<proteinExistence type="predicted"/>
<dbReference type="PANTHER" id="PTHR22677">
    <property type="entry name" value="ANKYRIN REPEAT DOMAIN-CONTAINING PROTEIN 60"/>
    <property type="match status" value="1"/>
</dbReference>
<feature type="repeat" description="ANK" evidence="1">
    <location>
        <begin position="32"/>
        <end position="59"/>
    </location>
</feature>
<dbReference type="PROSITE" id="PS50088">
    <property type="entry name" value="ANK_REPEAT"/>
    <property type="match status" value="2"/>
</dbReference>
<dbReference type="SMART" id="SM00248">
    <property type="entry name" value="ANK"/>
    <property type="match status" value="2"/>
</dbReference>
<dbReference type="PANTHER" id="PTHR22677:SF4">
    <property type="entry name" value="USHER SYNDROME TYPE-1G PROTEIN-LIKE PROTEIN"/>
    <property type="match status" value="1"/>
</dbReference>
<keyword evidence="3" id="KW-1185">Reference proteome</keyword>